<protein>
    <submittedName>
        <fullName evidence="3">Uncharacterized protein LOC111089691</fullName>
    </submittedName>
</protein>
<evidence type="ECO:0000313" key="3">
    <source>
        <dbReference type="RefSeq" id="XP_022258332.1"/>
    </source>
</evidence>
<dbReference type="GeneID" id="111089691"/>
<keyword evidence="2" id="KW-1185">Reference proteome</keyword>
<feature type="non-terminal residue" evidence="3">
    <location>
        <position position="297"/>
    </location>
</feature>
<evidence type="ECO:0000313" key="2">
    <source>
        <dbReference type="Proteomes" id="UP000694941"/>
    </source>
</evidence>
<name>A0ABM1TR26_LIMPO</name>
<reference evidence="3" key="1">
    <citation type="submission" date="2025-08" db="UniProtKB">
        <authorList>
            <consortium name="RefSeq"/>
        </authorList>
    </citation>
    <scope>IDENTIFICATION</scope>
    <source>
        <tissue evidence="3">Muscle</tissue>
    </source>
</reference>
<feature type="region of interest" description="Disordered" evidence="1">
    <location>
        <begin position="1"/>
        <end position="26"/>
    </location>
</feature>
<evidence type="ECO:0000256" key="1">
    <source>
        <dbReference type="SAM" id="MobiDB-lite"/>
    </source>
</evidence>
<organism evidence="2 3">
    <name type="scientific">Limulus polyphemus</name>
    <name type="common">Atlantic horseshoe crab</name>
    <dbReference type="NCBI Taxonomy" id="6850"/>
    <lineage>
        <taxon>Eukaryota</taxon>
        <taxon>Metazoa</taxon>
        <taxon>Ecdysozoa</taxon>
        <taxon>Arthropoda</taxon>
        <taxon>Chelicerata</taxon>
        <taxon>Merostomata</taxon>
        <taxon>Xiphosura</taxon>
        <taxon>Limulidae</taxon>
        <taxon>Limulus</taxon>
    </lineage>
</organism>
<gene>
    <name evidence="3" type="primary">LOC111089691</name>
</gene>
<sequence>MSNTDYETSSRQTSQQYINKTDEDDCHQYRNLPPELYETMKNDKKPFTYTPGGINLLEIKSPRMAKRIIANQQDPGVAVRPKTQKGPSAAVIQAEIHASENLVYSQPVVTRQPVLPGIINNEIYAPGNRVYSQAVATRQPVLPGIINNEICAPGNRVYSQAVASRQPVLPGIINNEIYAPGNRVYSQPVATRQPVLPGIINNEIYAPGNRVYSQAVGTRQPVLPGVINQHSILLSPKVTQRRNVDLYSSENAEGFYLAKNGKDPNHDIYYEPRGVAQPCFLCVAQKLTSTEKTEDKN</sequence>
<proteinExistence type="predicted"/>
<feature type="compositionally biased region" description="Polar residues" evidence="1">
    <location>
        <begin position="1"/>
        <end position="19"/>
    </location>
</feature>
<dbReference type="Proteomes" id="UP000694941">
    <property type="component" value="Unplaced"/>
</dbReference>
<dbReference type="RefSeq" id="XP_022258332.1">
    <property type="nucleotide sequence ID" value="XM_022402624.1"/>
</dbReference>
<accession>A0ABM1TR26</accession>